<keyword evidence="8" id="KW-1185">Reference proteome</keyword>
<dbReference type="SUPFAM" id="SSF52540">
    <property type="entry name" value="P-loop containing nucleoside triphosphate hydrolases"/>
    <property type="match status" value="1"/>
</dbReference>
<dbReference type="InterPro" id="IPR003593">
    <property type="entry name" value="AAA+_ATPase"/>
</dbReference>
<dbReference type="GO" id="GO:0005524">
    <property type="term" value="F:ATP binding"/>
    <property type="evidence" value="ECO:0007669"/>
    <property type="project" value="UniProtKB-KW"/>
</dbReference>
<evidence type="ECO:0000256" key="4">
    <source>
        <dbReference type="ARBA" id="ARBA00022840"/>
    </source>
</evidence>
<evidence type="ECO:0000313" key="6">
    <source>
        <dbReference type="EMBL" id="CAH2763499.1"/>
    </source>
</evidence>
<dbReference type="GO" id="GO:0005886">
    <property type="term" value="C:plasma membrane"/>
    <property type="evidence" value="ECO:0007669"/>
    <property type="project" value="UniProtKB-ARBA"/>
</dbReference>
<dbReference type="GO" id="GO:0016887">
    <property type="term" value="F:ATP hydrolysis activity"/>
    <property type="evidence" value="ECO:0007669"/>
    <property type="project" value="InterPro"/>
</dbReference>
<dbReference type="PROSITE" id="PS50893">
    <property type="entry name" value="ABC_TRANSPORTER_2"/>
    <property type="match status" value="1"/>
</dbReference>
<dbReference type="FunFam" id="3.40.50.300:FF:000056">
    <property type="entry name" value="Cell division ATP-binding protein FtsE"/>
    <property type="match status" value="1"/>
</dbReference>
<evidence type="ECO:0000313" key="7">
    <source>
        <dbReference type="EMBL" id="CAH2763554.1"/>
    </source>
</evidence>
<dbReference type="CDD" id="cd03255">
    <property type="entry name" value="ABC_MJ0796_LolCDE_FtsE"/>
    <property type="match status" value="1"/>
</dbReference>
<organism evidence="7 9">
    <name type="scientific">Erysipelothrix amsterdamensis</name>
    <dbReference type="NCBI Taxonomy" id="2929157"/>
    <lineage>
        <taxon>Bacteria</taxon>
        <taxon>Bacillati</taxon>
        <taxon>Bacillota</taxon>
        <taxon>Erysipelotrichia</taxon>
        <taxon>Erysipelotrichales</taxon>
        <taxon>Erysipelotrichaceae</taxon>
        <taxon>Erysipelothrix</taxon>
    </lineage>
</organism>
<reference evidence="7" key="1">
    <citation type="submission" date="2022-04" db="EMBL/GenBank/DDBJ databases">
        <authorList>
            <person name="Forde T."/>
        </authorList>
    </citation>
    <scope>NUCLEOTIDE SEQUENCE</scope>
    <source>
        <strain evidence="7">A18Y016a</strain>
        <strain evidence="6">A18Y020d</strain>
    </source>
</reference>
<evidence type="ECO:0000259" key="5">
    <source>
        <dbReference type="PROSITE" id="PS50893"/>
    </source>
</evidence>
<evidence type="ECO:0000256" key="1">
    <source>
        <dbReference type="ARBA" id="ARBA00005417"/>
    </source>
</evidence>
<name>A0AAU9VI37_9FIRM</name>
<evidence type="ECO:0000313" key="9">
    <source>
        <dbReference type="Proteomes" id="UP001154111"/>
    </source>
</evidence>
<feature type="domain" description="ABC transporter" evidence="5">
    <location>
        <begin position="4"/>
        <end position="228"/>
    </location>
</feature>
<keyword evidence="2" id="KW-0813">Transport</keyword>
<evidence type="ECO:0000256" key="2">
    <source>
        <dbReference type="ARBA" id="ARBA00022448"/>
    </source>
</evidence>
<evidence type="ECO:0000256" key="3">
    <source>
        <dbReference type="ARBA" id="ARBA00022741"/>
    </source>
</evidence>
<dbReference type="InterPro" id="IPR027417">
    <property type="entry name" value="P-loop_NTPase"/>
</dbReference>
<dbReference type="GO" id="GO:0022857">
    <property type="term" value="F:transmembrane transporter activity"/>
    <property type="evidence" value="ECO:0007669"/>
    <property type="project" value="TreeGrafter"/>
</dbReference>
<dbReference type="PANTHER" id="PTHR24220:SF689">
    <property type="entry name" value="LIPOPROTEIN-RELEASING SYSTEM ATP-BINDING PROTEIN LOLD"/>
    <property type="match status" value="1"/>
</dbReference>
<dbReference type="EMBL" id="OW659496">
    <property type="protein sequence ID" value="CAH2763499.1"/>
    <property type="molecule type" value="Genomic_DNA"/>
</dbReference>
<dbReference type="InterPro" id="IPR017871">
    <property type="entry name" value="ABC_transporter-like_CS"/>
</dbReference>
<dbReference type="PANTHER" id="PTHR24220">
    <property type="entry name" value="IMPORT ATP-BINDING PROTEIN"/>
    <property type="match status" value="1"/>
</dbReference>
<dbReference type="InterPro" id="IPR017911">
    <property type="entry name" value="MacB-like_ATP-bd"/>
</dbReference>
<dbReference type="InterPro" id="IPR015854">
    <property type="entry name" value="ABC_transpr_LolD-like"/>
</dbReference>
<protein>
    <submittedName>
        <fullName evidence="7">ABC transporter ATP-binding protein</fullName>
    </submittedName>
</protein>
<dbReference type="RefSeq" id="WP_254006843.1">
    <property type="nucleotide sequence ID" value="NZ_OW659477.1"/>
</dbReference>
<dbReference type="SMART" id="SM00382">
    <property type="entry name" value="AAA"/>
    <property type="match status" value="1"/>
</dbReference>
<dbReference type="AlphaFoldDB" id="A0AAU9VI37"/>
<evidence type="ECO:0000313" key="8">
    <source>
        <dbReference type="Proteomes" id="UP001154095"/>
    </source>
</evidence>
<dbReference type="PROSITE" id="PS00211">
    <property type="entry name" value="ABC_TRANSPORTER_1"/>
    <property type="match status" value="1"/>
</dbReference>
<accession>A0AAU9VI37</accession>
<proteinExistence type="inferred from homology"/>
<dbReference type="Proteomes" id="UP001154095">
    <property type="component" value="Chromosome"/>
</dbReference>
<sequence length="230" mass="25856">MKLIETKNINYFYQDGDQRRFILRDVNTSFEAGTFYAILGQSGSGKTTFLSLLSALDTPREGAVYYKDKNISEIGLAEYRRNQIGIIFQSYNLIPHLTAVENVLVAMNITTNQIPEETKEVAYNLLDFIGITRSKADRLVTMLSGGEQQRVAIARALSTNVDVILADEPTGNLDEEMEAEIINIFQHLAHDHQKCVIVVTHSQEIAKQADKILYLKKGSLEEISRGDLNE</sequence>
<comment type="similarity">
    <text evidence="1">Belongs to the ABC transporter superfamily.</text>
</comment>
<keyword evidence="3" id="KW-0547">Nucleotide-binding</keyword>
<dbReference type="Gene3D" id="3.40.50.300">
    <property type="entry name" value="P-loop containing nucleotide triphosphate hydrolases"/>
    <property type="match status" value="1"/>
</dbReference>
<dbReference type="Proteomes" id="UP001154111">
    <property type="component" value="Chromosome"/>
</dbReference>
<dbReference type="Pfam" id="PF00005">
    <property type="entry name" value="ABC_tran"/>
    <property type="match status" value="1"/>
</dbReference>
<dbReference type="InterPro" id="IPR003439">
    <property type="entry name" value="ABC_transporter-like_ATP-bd"/>
</dbReference>
<keyword evidence="4 7" id="KW-0067">ATP-binding</keyword>
<gene>
    <name evidence="7" type="ORF">ERYAMS2_01781</name>
    <name evidence="6" type="ORF">ERYAMS_01486</name>
</gene>
<dbReference type="EMBL" id="OW659477">
    <property type="protein sequence ID" value="CAH2763554.1"/>
    <property type="molecule type" value="Genomic_DNA"/>
</dbReference>